<dbReference type="PANTHER" id="PTHR13779:SF7">
    <property type="entry name" value="ATPASE WRNIP1"/>
    <property type="match status" value="1"/>
</dbReference>
<feature type="non-terminal residue" evidence="4">
    <location>
        <position position="132"/>
    </location>
</feature>
<evidence type="ECO:0000256" key="1">
    <source>
        <dbReference type="ARBA" id="ARBA00022741"/>
    </source>
</evidence>
<dbReference type="SUPFAM" id="SSF52540">
    <property type="entry name" value="P-loop containing nucleoside triphosphate hydrolases"/>
    <property type="match status" value="1"/>
</dbReference>
<dbReference type="GO" id="GO:0008047">
    <property type="term" value="F:enzyme activator activity"/>
    <property type="evidence" value="ECO:0007669"/>
    <property type="project" value="TreeGrafter"/>
</dbReference>
<dbReference type="Pfam" id="PF05496">
    <property type="entry name" value="RuvB_N"/>
    <property type="match status" value="1"/>
</dbReference>
<dbReference type="GO" id="GO:0005524">
    <property type="term" value="F:ATP binding"/>
    <property type="evidence" value="ECO:0007669"/>
    <property type="project" value="UniProtKB-KW"/>
</dbReference>
<dbReference type="SMART" id="SM00382">
    <property type="entry name" value="AAA"/>
    <property type="match status" value="1"/>
</dbReference>
<feature type="domain" description="AAA+ ATPase" evidence="3">
    <location>
        <begin position="42"/>
        <end position="131"/>
    </location>
</feature>
<evidence type="ECO:0000259" key="3">
    <source>
        <dbReference type="SMART" id="SM00382"/>
    </source>
</evidence>
<accession>A0A382XJZ6</accession>
<protein>
    <recommendedName>
        <fullName evidence="3">AAA+ ATPase domain-containing protein</fullName>
    </recommendedName>
</protein>
<reference evidence="4" key="1">
    <citation type="submission" date="2018-05" db="EMBL/GenBank/DDBJ databases">
        <authorList>
            <person name="Lanie J.A."/>
            <person name="Ng W.-L."/>
            <person name="Kazmierczak K.M."/>
            <person name="Andrzejewski T.M."/>
            <person name="Davidsen T.M."/>
            <person name="Wayne K.J."/>
            <person name="Tettelin H."/>
            <person name="Glass J.I."/>
            <person name="Rusch D."/>
            <person name="Podicherti R."/>
            <person name="Tsui H.-C.T."/>
            <person name="Winkler M.E."/>
        </authorList>
    </citation>
    <scope>NUCLEOTIDE SEQUENCE</scope>
</reference>
<dbReference type="GO" id="GO:0006310">
    <property type="term" value="P:DNA recombination"/>
    <property type="evidence" value="ECO:0007669"/>
    <property type="project" value="InterPro"/>
</dbReference>
<dbReference type="CDD" id="cd00009">
    <property type="entry name" value="AAA"/>
    <property type="match status" value="1"/>
</dbReference>
<dbReference type="Gene3D" id="3.40.50.300">
    <property type="entry name" value="P-loop containing nucleotide triphosphate hydrolases"/>
    <property type="match status" value="1"/>
</dbReference>
<dbReference type="GO" id="GO:0000731">
    <property type="term" value="P:DNA synthesis involved in DNA repair"/>
    <property type="evidence" value="ECO:0007669"/>
    <property type="project" value="TreeGrafter"/>
</dbReference>
<dbReference type="InterPro" id="IPR051314">
    <property type="entry name" value="AAA_ATPase_RarA/MGS1/WRNIP1"/>
</dbReference>
<gene>
    <name evidence="4" type="ORF">METZ01_LOCUS424331</name>
</gene>
<evidence type="ECO:0000313" key="4">
    <source>
        <dbReference type="EMBL" id="SVD71477.1"/>
    </source>
</evidence>
<keyword evidence="2" id="KW-0067">ATP-binding</keyword>
<dbReference type="FunFam" id="3.40.50.300:FF:000137">
    <property type="entry name" value="Replication-associated recombination protein A"/>
    <property type="match status" value="1"/>
</dbReference>
<dbReference type="AlphaFoldDB" id="A0A382XJZ6"/>
<dbReference type="GO" id="GO:0017116">
    <property type="term" value="F:single-stranded DNA helicase activity"/>
    <property type="evidence" value="ECO:0007669"/>
    <property type="project" value="TreeGrafter"/>
</dbReference>
<dbReference type="EMBL" id="UINC01168444">
    <property type="protein sequence ID" value="SVD71477.1"/>
    <property type="molecule type" value="Genomic_DNA"/>
</dbReference>
<keyword evidence="1" id="KW-0547">Nucleotide-binding</keyword>
<dbReference type="InterPro" id="IPR027417">
    <property type="entry name" value="P-loop_NTPase"/>
</dbReference>
<evidence type="ECO:0000256" key="2">
    <source>
        <dbReference type="ARBA" id="ARBA00022840"/>
    </source>
</evidence>
<organism evidence="4">
    <name type="scientific">marine metagenome</name>
    <dbReference type="NCBI Taxonomy" id="408172"/>
    <lineage>
        <taxon>unclassified sequences</taxon>
        <taxon>metagenomes</taxon>
        <taxon>ecological metagenomes</taxon>
    </lineage>
</organism>
<dbReference type="InterPro" id="IPR003593">
    <property type="entry name" value="AAA+_ATPase"/>
</dbReference>
<dbReference type="GO" id="GO:0009378">
    <property type="term" value="F:four-way junction helicase activity"/>
    <property type="evidence" value="ECO:0007669"/>
    <property type="project" value="InterPro"/>
</dbReference>
<dbReference type="GO" id="GO:0006261">
    <property type="term" value="P:DNA-templated DNA replication"/>
    <property type="evidence" value="ECO:0007669"/>
    <property type="project" value="TreeGrafter"/>
</dbReference>
<dbReference type="PANTHER" id="PTHR13779">
    <property type="entry name" value="WERNER HELICASE-INTERACTING PROTEIN 1 FAMILY MEMBER"/>
    <property type="match status" value="1"/>
</dbReference>
<sequence length="132" mass="14939">MKINDYRPLADRMRPESIESYIGQKHILGSGKPLRQAIEQGNLHSMIFWGPPGTGKTTLARLISKSCNAQFLTLSAVLSGVKDIRTAIDKAHQYRDVYNKDTILFVDEAHRFNKTQQDAFLPYVEDGTIVFI</sequence>
<name>A0A382XJZ6_9ZZZZ</name>
<dbReference type="InterPro" id="IPR008824">
    <property type="entry name" value="RuvB-like_N"/>
</dbReference>
<proteinExistence type="predicted"/>